<dbReference type="AlphaFoldDB" id="A0AAW2WTV6"/>
<evidence type="ECO:0000313" key="1">
    <source>
        <dbReference type="EMBL" id="KAL0444848.1"/>
    </source>
</evidence>
<proteinExistence type="predicted"/>
<protein>
    <submittedName>
        <fullName evidence="1">Uncharacterized protein</fullName>
    </submittedName>
</protein>
<name>A0AAW2WTV6_9LAMI</name>
<comment type="caution">
    <text evidence="1">The sequence shown here is derived from an EMBL/GenBank/DDBJ whole genome shotgun (WGS) entry which is preliminary data.</text>
</comment>
<sequence length="137" mass="16054">MRKFLWQGGRDSGAVKVAWVDVCKPLEEGGQGIRLEPLNRALMRHFWDLIQCNKSSVWVTWIISRYLRHCSFGQLGGWRVLSWRKILKLRHQLMGGVSYHVGSGEDFWLWHDPWHPLGPSFIDSLMGRGLLASRWRR</sequence>
<organism evidence="1">
    <name type="scientific">Sesamum latifolium</name>
    <dbReference type="NCBI Taxonomy" id="2727402"/>
    <lineage>
        <taxon>Eukaryota</taxon>
        <taxon>Viridiplantae</taxon>
        <taxon>Streptophyta</taxon>
        <taxon>Embryophyta</taxon>
        <taxon>Tracheophyta</taxon>
        <taxon>Spermatophyta</taxon>
        <taxon>Magnoliopsida</taxon>
        <taxon>eudicotyledons</taxon>
        <taxon>Gunneridae</taxon>
        <taxon>Pentapetalae</taxon>
        <taxon>asterids</taxon>
        <taxon>lamiids</taxon>
        <taxon>Lamiales</taxon>
        <taxon>Pedaliaceae</taxon>
        <taxon>Sesamum</taxon>
    </lineage>
</organism>
<dbReference type="EMBL" id="JACGWN010000007">
    <property type="protein sequence ID" value="KAL0444848.1"/>
    <property type="molecule type" value="Genomic_DNA"/>
</dbReference>
<reference evidence="1" key="1">
    <citation type="submission" date="2020-06" db="EMBL/GenBank/DDBJ databases">
        <authorList>
            <person name="Li T."/>
            <person name="Hu X."/>
            <person name="Zhang T."/>
            <person name="Song X."/>
            <person name="Zhang H."/>
            <person name="Dai N."/>
            <person name="Sheng W."/>
            <person name="Hou X."/>
            <person name="Wei L."/>
        </authorList>
    </citation>
    <scope>NUCLEOTIDE SEQUENCE</scope>
    <source>
        <strain evidence="1">KEN1</strain>
        <tissue evidence="1">Leaf</tissue>
    </source>
</reference>
<accession>A0AAW2WTV6</accession>
<feature type="non-terminal residue" evidence="1">
    <location>
        <position position="137"/>
    </location>
</feature>
<gene>
    <name evidence="1" type="ORF">Slati_2207500</name>
</gene>
<reference evidence="1" key="2">
    <citation type="journal article" date="2024" name="Plant">
        <title>Genomic evolution and insights into agronomic trait innovations of Sesamum species.</title>
        <authorList>
            <person name="Miao H."/>
            <person name="Wang L."/>
            <person name="Qu L."/>
            <person name="Liu H."/>
            <person name="Sun Y."/>
            <person name="Le M."/>
            <person name="Wang Q."/>
            <person name="Wei S."/>
            <person name="Zheng Y."/>
            <person name="Lin W."/>
            <person name="Duan Y."/>
            <person name="Cao H."/>
            <person name="Xiong S."/>
            <person name="Wang X."/>
            <person name="Wei L."/>
            <person name="Li C."/>
            <person name="Ma Q."/>
            <person name="Ju M."/>
            <person name="Zhao R."/>
            <person name="Li G."/>
            <person name="Mu C."/>
            <person name="Tian Q."/>
            <person name="Mei H."/>
            <person name="Zhang T."/>
            <person name="Gao T."/>
            <person name="Zhang H."/>
        </authorList>
    </citation>
    <scope>NUCLEOTIDE SEQUENCE</scope>
    <source>
        <strain evidence="1">KEN1</strain>
    </source>
</reference>